<dbReference type="Pfam" id="PF03234">
    <property type="entry name" value="CDC37_N"/>
    <property type="match status" value="1"/>
</dbReference>
<dbReference type="SUPFAM" id="SSF101391">
    <property type="entry name" value="Hsp90 co-chaperone CDC37"/>
    <property type="match status" value="1"/>
</dbReference>
<reference evidence="6" key="1">
    <citation type="journal article" date="2023" name="Mol. Phylogenet. Evol.">
        <title>Genome-scale phylogeny and comparative genomics of the fungal order Sordariales.</title>
        <authorList>
            <person name="Hensen N."/>
            <person name="Bonometti L."/>
            <person name="Westerberg I."/>
            <person name="Brannstrom I.O."/>
            <person name="Guillou S."/>
            <person name="Cros-Aarteil S."/>
            <person name="Calhoun S."/>
            <person name="Haridas S."/>
            <person name="Kuo A."/>
            <person name="Mondo S."/>
            <person name="Pangilinan J."/>
            <person name="Riley R."/>
            <person name="LaButti K."/>
            <person name="Andreopoulos B."/>
            <person name="Lipzen A."/>
            <person name="Chen C."/>
            <person name="Yan M."/>
            <person name="Daum C."/>
            <person name="Ng V."/>
            <person name="Clum A."/>
            <person name="Steindorff A."/>
            <person name="Ohm R.A."/>
            <person name="Martin F."/>
            <person name="Silar P."/>
            <person name="Natvig D.O."/>
            <person name="Lalanne C."/>
            <person name="Gautier V."/>
            <person name="Ament-Velasquez S.L."/>
            <person name="Kruys A."/>
            <person name="Hutchinson M.I."/>
            <person name="Powell A.J."/>
            <person name="Barry K."/>
            <person name="Miller A.N."/>
            <person name="Grigoriev I.V."/>
            <person name="Debuchy R."/>
            <person name="Gladieux P."/>
            <person name="Hiltunen Thoren M."/>
            <person name="Johannesson H."/>
        </authorList>
    </citation>
    <scope>NUCLEOTIDE SEQUENCE</scope>
    <source>
        <strain evidence="6">PSN293</strain>
    </source>
</reference>
<dbReference type="PANTHER" id="PTHR12800">
    <property type="entry name" value="CDC37-RELATED"/>
    <property type="match status" value="1"/>
</dbReference>
<accession>A0AAN7B7G6</accession>
<evidence type="ECO:0000256" key="2">
    <source>
        <dbReference type="ARBA" id="ARBA00006222"/>
    </source>
</evidence>
<dbReference type="AlphaFoldDB" id="A0AAN7B7G6"/>
<evidence type="ECO:0000313" key="6">
    <source>
        <dbReference type="EMBL" id="KAK4215586.1"/>
    </source>
</evidence>
<dbReference type="GO" id="GO:0051087">
    <property type="term" value="F:protein-folding chaperone binding"/>
    <property type="evidence" value="ECO:0007669"/>
    <property type="project" value="TreeGrafter"/>
</dbReference>
<name>A0AAN7B7G6_9PEZI</name>
<dbReference type="GO" id="GO:0006457">
    <property type="term" value="P:protein folding"/>
    <property type="evidence" value="ECO:0007669"/>
    <property type="project" value="TreeGrafter"/>
</dbReference>
<comment type="caution">
    <text evidence="6">The sequence shown here is derived from an EMBL/GenBank/DDBJ whole genome shotgun (WGS) entry which is preliminary data.</text>
</comment>
<dbReference type="GO" id="GO:0005737">
    <property type="term" value="C:cytoplasm"/>
    <property type="evidence" value="ECO:0007669"/>
    <property type="project" value="UniProtKB-SubCell"/>
</dbReference>
<evidence type="ECO:0000256" key="1">
    <source>
        <dbReference type="ARBA" id="ARBA00004496"/>
    </source>
</evidence>
<dbReference type="InterPro" id="IPR038189">
    <property type="entry name" value="Cdc37_Hsp90-bd_sf"/>
</dbReference>
<reference evidence="6" key="2">
    <citation type="submission" date="2023-05" db="EMBL/GenBank/DDBJ databases">
        <authorList>
            <consortium name="Lawrence Berkeley National Laboratory"/>
            <person name="Steindorff A."/>
            <person name="Hensen N."/>
            <person name="Bonometti L."/>
            <person name="Westerberg I."/>
            <person name="Brannstrom I.O."/>
            <person name="Guillou S."/>
            <person name="Cros-Aarteil S."/>
            <person name="Calhoun S."/>
            <person name="Haridas S."/>
            <person name="Kuo A."/>
            <person name="Mondo S."/>
            <person name="Pangilinan J."/>
            <person name="Riley R."/>
            <person name="Labutti K."/>
            <person name="Andreopoulos B."/>
            <person name="Lipzen A."/>
            <person name="Chen C."/>
            <person name="Yanf M."/>
            <person name="Daum C."/>
            <person name="Ng V."/>
            <person name="Clum A."/>
            <person name="Ohm R."/>
            <person name="Martin F."/>
            <person name="Silar P."/>
            <person name="Natvig D."/>
            <person name="Lalanne C."/>
            <person name="Gautier V."/>
            <person name="Ament-Velasquez S.L."/>
            <person name="Kruys A."/>
            <person name="Hutchinson M.I."/>
            <person name="Powell A.J."/>
            <person name="Barry K."/>
            <person name="Miller A.N."/>
            <person name="Grigoriev I.V."/>
            <person name="Debuchy R."/>
            <person name="Gladieux P."/>
            <person name="Thoren M.H."/>
            <person name="Johannesson H."/>
        </authorList>
    </citation>
    <scope>NUCLEOTIDE SEQUENCE</scope>
    <source>
        <strain evidence="6">PSN293</strain>
    </source>
</reference>
<dbReference type="GO" id="GO:0019901">
    <property type="term" value="F:protein kinase binding"/>
    <property type="evidence" value="ECO:0007669"/>
    <property type="project" value="InterPro"/>
</dbReference>
<protein>
    <recommendedName>
        <fullName evidence="5">Cdc37 Hsp90 binding domain-containing protein</fullName>
    </recommendedName>
</protein>
<evidence type="ECO:0000256" key="3">
    <source>
        <dbReference type="ARBA" id="ARBA00022490"/>
    </source>
</evidence>
<keyword evidence="3" id="KW-0963">Cytoplasm</keyword>
<feature type="domain" description="Cdc37 Hsp90 binding" evidence="5">
    <location>
        <begin position="9"/>
        <end position="258"/>
    </location>
</feature>
<dbReference type="GO" id="GO:0050821">
    <property type="term" value="P:protein stabilization"/>
    <property type="evidence" value="ECO:0007669"/>
    <property type="project" value="TreeGrafter"/>
</dbReference>
<evidence type="ECO:0000313" key="7">
    <source>
        <dbReference type="Proteomes" id="UP001301769"/>
    </source>
</evidence>
<dbReference type="Gene3D" id="1.20.58.610">
    <property type="entry name" value="Cdc37, Hsp90 binding domain"/>
    <property type="match status" value="1"/>
</dbReference>
<dbReference type="GO" id="GO:0031072">
    <property type="term" value="F:heat shock protein binding"/>
    <property type="evidence" value="ECO:0007669"/>
    <property type="project" value="TreeGrafter"/>
</dbReference>
<sequence>MVDYSKWDNLDVSDDSDAEPQPRSSSNKTNTAAPSSGGSQAPTTTTTSKPDNASYISQALAAAGMSPHKPNPDPPTQEAESDEERPRLSPTLQEYANIHPTNYRSSHEFLTSHPSLIDKSTNSDGLLMKEAFLLALQLEDTDEDPVIRALKAKEEGGKAWAEQTETEKNEIKELVKQCVHQALLLQYCRLVSPDGKDQSAIGGFFMRLIMPGGYGGSAGKQEEEAGRQRELLMADVETRAGEIIELAREARAEQLREQLTVMMVQGKA</sequence>
<dbReference type="GO" id="GO:0051082">
    <property type="term" value="F:unfolded protein binding"/>
    <property type="evidence" value="ECO:0007669"/>
    <property type="project" value="TreeGrafter"/>
</dbReference>
<proteinExistence type="inferred from homology"/>
<dbReference type="InterPro" id="IPR013855">
    <property type="entry name" value="Cdc37_N_dom"/>
</dbReference>
<feature type="region of interest" description="Disordered" evidence="4">
    <location>
        <begin position="1"/>
        <end position="87"/>
    </location>
</feature>
<comment type="similarity">
    <text evidence="2">Belongs to the CDC37 family.</text>
</comment>
<dbReference type="Pfam" id="PF08565">
    <property type="entry name" value="CDC37_M"/>
    <property type="match status" value="1"/>
</dbReference>
<gene>
    <name evidence="6" type="ORF">QBC37DRAFT_418903</name>
</gene>
<evidence type="ECO:0000256" key="4">
    <source>
        <dbReference type="SAM" id="MobiDB-lite"/>
    </source>
</evidence>
<dbReference type="InterPro" id="IPR013874">
    <property type="entry name" value="Cdc37_Hsp90-bd"/>
</dbReference>
<comment type="subcellular location">
    <subcellularLocation>
        <location evidence="1">Cytoplasm</location>
    </subcellularLocation>
</comment>
<dbReference type="SMART" id="SM01070">
    <property type="entry name" value="CDC37_M"/>
    <property type="match status" value="1"/>
</dbReference>
<dbReference type="Proteomes" id="UP001301769">
    <property type="component" value="Unassembled WGS sequence"/>
</dbReference>
<evidence type="ECO:0000259" key="5">
    <source>
        <dbReference type="SMART" id="SM01070"/>
    </source>
</evidence>
<organism evidence="6 7">
    <name type="scientific">Rhypophila decipiens</name>
    <dbReference type="NCBI Taxonomy" id="261697"/>
    <lineage>
        <taxon>Eukaryota</taxon>
        <taxon>Fungi</taxon>
        <taxon>Dikarya</taxon>
        <taxon>Ascomycota</taxon>
        <taxon>Pezizomycotina</taxon>
        <taxon>Sordariomycetes</taxon>
        <taxon>Sordariomycetidae</taxon>
        <taxon>Sordariales</taxon>
        <taxon>Naviculisporaceae</taxon>
        <taxon>Rhypophila</taxon>
    </lineage>
</organism>
<dbReference type="EMBL" id="MU858078">
    <property type="protein sequence ID" value="KAK4215586.1"/>
    <property type="molecule type" value="Genomic_DNA"/>
</dbReference>
<keyword evidence="7" id="KW-1185">Reference proteome</keyword>
<dbReference type="InterPro" id="IPR004918">
    <property type="entry name" value="Cdc37"/>
</dbReference>
<dbReference type="PANTHER" id="PTHR12800:SF4">
    <property type="entry name" value="HSP90 CO-CHAPERONE CDC37"/>
    <property type="match status" value="1"/>
</dbReference>
<feature type="compositionally biased region" description="Polar residues" evidence="4">
    <location>
        <begin position="22"/>
        <end position="57"/>
    </location>
</feature>